<protein>
    <submittedName>
        <fullName evidence="2">Microcephalin</fullName>
    </submittedName>
</protein>
<dbReference type="EMBL" id="SEYY01004158">
    <property type="protein sequence ID" value="KAB7503932.1"/>
    <property type="molecule type" value="Genomic_DNA"/>
</dbReference>
<dbReference type="PANTHER" id="PTHR14625">
    <property type="entry name" value="MICROCEPHALIN"/>
    <property type="match status" value="1"/>
</dbReference>
<dbReference type="GO" id="GO:0000278">
    <property type="term" value="P:mitotic cell cycle"/>
    <property type="evidence" value="ECO:0007669"/>
    <property type="project" value="TreeGrafter"/>
</dbReference>
<proteinExistence type="predicted"/>
<keyword evidence="3" id="KW-1185">Reference proteome</keyword>
<accession>A0A5N5TBQ6</accession>
<comment type="caution">
    <text evidence="2">The sequence shown here is derived from an EMBL/GenBank/DDBJ whole genome shotgun (WGS) entry which is preliminary data.</text>
</comment>
<gene>
    <name evidence="2" type="primary">Mcph1</name>
    <name evidence="2" type="ORF">Anas_08359</name>
</gene>
<dbReference type="PROSITE" id="PS50172">
    <property type="entry name" value="BRCT"/>
    <property type="match status" value="1"/>
</dbReference>
<sequence>MSCNDRCWILDVSWLYESVELLRWAPEEPFELFNFCPGAKISRTLRSNKPKVFESQLFEKFGRIYVSETCTPPSYIIQDLLLNCGAHISSTIRSADLMISSEKMTTELKQVVPRWLFDSIQYWEAKDLQEYFL</sequence>
<evidence type="ECO:0000259" key="1">
    <source>
        <dbReference type="PROSITE" id="PS50172"/>
    </source>
</evidence>
<feature type="domain" description="BRCT" evidence="1">
    <location>
        <begin position="48"/>
        <end position="133"/>
    </location>
</feature>
<dbReference type="OrthoDB" id="2384350at2759"/>
<organism evidence="2 3">
    <name type="scientific">Armadillidium nasatum</name>
    <dbReference type="NCBI Taxonomy" id="96803"/>
    <lineage>
        <taxon>Eukaryota</taxon>
        <taxon>Metazoa</taxon>
        <taxon>Ecdysozoa</taxon>
        <taxon>Arthropoda</taxon>
        <taxon>Crustacea</taxon>
        <taxon>Multicrustacea</taxon>
        <taxon>Malacostraca</taxon>
        <taxon>Eumalacostraca</taxon>
        <taxon>Peracarida</taxon>
        <taxon>Isopoda</taxon>
        <taxon>Oniscidea</taxon>
        <taxon>Crinocheta</taxon>
        <taxon>Armadillidiidae</taxon>
        <taxon>Armadillidium</taxon>
    </lineage>
</organism>
<evidence type="ECO:0000313" key="2">
    <source>
        <dbReference type="EMBL" id="KAB7503932.1"/>
    </source>
</evidence>
<dbReference type="Gene3D" id="3.40.50.10190">
    <property type="entry name" value="BRCT domain"/>
    <property type="match status" value="2"/>
</dbReference>
<dbReference type="CDD" id="cd17751">
    <property type="entry name" value="BRCT_microcephalin_rpt3"/>
    <property type="match status" value="1"/>
</dbReference>
<dbReference type="AlphaFoldDB" id="A0A5N5TBQ6"/>
<dbReference type="PANTHER" id="PTHR14625:SF3">
    <property type="entry name" value="MICROCEPHALIN"/>
    <property type="match status" value="1"/>
</dbReference>
<dbReference type="Proteomes" id="UP000326759">
    <property type="component" value="Unassembled WGS sequence"/>
</dbReference>
<reference evidence="2 3" key="1">
    <citation type="journal article" date="2019" name="PLoS Biol.">
        <title>Sex chromosomes control vertical transmission of feminizing Wolbachia symbionts in an isopod.</title>
        <authorList>
            <person name="Becking T."/>
            <person name="Chebbi M.A."/>
            <person name="Giraud I."/>
            <person name="Moumen B."/>
            <person name="Laverre T."/>
            <person name="Caubet Y."/>
            <person name="Peccoud J."/>
            <person name="Gilbert C."/>
            <person name="Cordaux R."/>
        </authorList>
    </citation>
    <scope>NUCLEOTIDE SEQUENCE [LARGE SCALE GENOMIC DNA]</scope>
    <source>
        <strain evidence="2">ANa2</strain>
        <tissue evidence="2">Whole body excluding digestive tract and cuticle</tissue>
    </source>
</reference>
<name>A0A5N5TBQ6_9CRUS</name>
<evidence type="ECO:0000313" key="3">
    <source>
        <dbReference type="Proteomes" id="UP000326759"/>
    </source>
</evidence>
<dbReference type="SUPFAM" id="SSF52113">
    <property type="entry name" value="BRCT domain"/>
    <property type="match status" value="2"/>
</dbReference>
<dbReference type="InterPro" id="IPR022047">
    <property type="entry name" value="Microcephalin-like"/>
</dbReference>
<dbReference type="InterPro" id="IPR036420">
    <property type="entry name" value="BRCT_dom_sf"/>
</dbReference>
<dbReference type="InterPro" id="IPR001357">
    <property type="entry name" value="BRCT_dom"/>
</dbReference>